<keyword evidence="4" id="KW-0472">Membrane</keyword>
<evidence type="ECO:0000256" key="5">
    <source>
        <dbReference type="SAM" id="SignalP"/>
    </source>
</evidence>
<dbReference type="Proteomes" id="UP000697710">
    <property type="component" value="Unassembled WGS sequence"/>
</dbReference>
<evidence type="ECO:0000259" key="6">
    <source>
        <dbReference type="PROSITE" id="PS52015"/>
    </source>
</evidence>
<comment type="subcellular location">
    <subcellularLocation>
        <location evidence="1">Membrane</location>
        <topology evidence="1">Single-pass membrane protein</topology>
    </subcellularLocation>
</comment>
<evidence type="ECO:0000256" key="4">
    <source>
        <dbReference type="ARBA" id="ARBA00023136"/>
    </source>
</evidence>
<dbReference type="AlphaFoldDB" id="A0A956RN88"/>
<protein>
    <submittedName>
        <fullName evidence="7">TonB family protein</fullName>
    </submittedName>
</protein>
<evidence type="ECO:0000256" key="1">
    <source>
        <dbReference type="ARBA" id="ARBA00004167"/>
    </source>
</evidence>
<dbReference type="GO" id="GO:0055085">
    <property type="term" value="P:transmembrane transport"/>
    <property type="evidence" value="ECO:0007669"/>
    <property type="project" value="InterPro"/>
</dbReference>
<feature type="signal peptide" evidence="5">
    <location>
        <begin position="1"/>
        <end position="23"/>
    </location>
</feature>
<name>A0A956RN88_UNCEI</name>
<dbReference type="Pfam" id="PF03544">
    <property type="entry name" value="TonB_C"/>
    <property type="match status" value="1"/>
</dbReference>
<dbReference type="PROSITE" id="PS51257">
    <property type="entry name" value="PROKAR_LIPOPROTEIN"/>
    <property type="match status" value="1"/>
</dbReference>
<keyword evidence="3" id="KW-1133">Transmembrane helix</keyword>
<reference evidence="7" key="1">
    <citation type="submission" date="2020-04" db="EMBL/GenBank/DDBJ databases">
        <authorList>
            <person name="Zhang T."/>
        </authorList>
    </citation>
    <scope>NUCLEOTIDE SEQUENCE</scope>
    <source>
        <strain evidence="7">HKST-UBA01</strain>
    </source>
</reference>
<dbReference type="SUPFAM" id="SSF74653">
    <property type="entry name" value="TolA/TonB C-terminal domain"/>
    <property type="match status" value="1"/>
</dbReference>
<sequence length="144" mass="15602">MHQPRHSWSPAIVFTLVAASVLASIGCSEDSPTQSSPLVTCSRWDTLGIGEEYDVPPRPRHMVPAVVNGSPRDLPFEGTANVLLAVGRSGFPCHATIQSSTTVEILENAAIHAALQWEFDPAERDGVPVPCWVVIPFRFSIRDG</sequence>
<dbReference type="NCBIfam" id="TIGR01352">
    <property type="entry name" value="tonB_Cterm"/>
    <property type="match status" value="1"/>
</dbReference>
<proteinExistence type="predicted"/>
<reference evidence="7" key="2">
    <citation type="journal article" date="2021" name="Microbiome">
        <title>Successional dynamics and alternative stable states in a saline activated sludge microbial community over 9 years.</title>
        <authorList>
            <person name="Wang Y."/>
            <person name="Ye J."/>
            <person name="Ju F."/>
            <person name="Liu L."/>
            <person name="Boyd J.A."/>
            <person name="Deng Y."/>
            <person name="Parks D.H."/>
            <person name="Jiang X."/>
            <person name="Yin X."/>
            <person name="Woodcroft B.J."/>
            <person name="Tyson G.W."/>
            <person name="Hugenholtz P."/>
            <person name="Polz M.F."/>
            <person name="Zhang T."/>
        </authorList>
    </citation>
    <scope>NUCLEOTIDE SEQUENCE</scope>
    <source>
        <strain evidence="7">HKST-UBA01</strain>
    </source>
</reference>
<evidence type="ECO:0000256" key="2">
    <source>
        <dbReference type="ARBA" id="ARBA00022692"/>
    </source>
</evidence>
<dbReference type="Gene3D" id="3.30.1150.10">
    <property type="match status" value="1"/>
</dbReference>
<dbReference type="EMBL" id="JAGQHR010000074">
    <property type="protein sequence ID" value="MCA9726838.1"/>
    <property type="molecule type" value="Genomic_DNA"/>
</dbReference>
<organism evidence="7 8">
    <name type="scientific">Eiseniibacteriota bacterium</name>
    <dbReference type="NCBI Taxonomy" id="2212470"/>
    <lineage>
        <taxon>Bacteria</taxon>
        <taxon>Candidatus Eiseniibacteriota</taxon>
    </lineage>
</organism>
<dbReference type="InterPro" id="IPR037682">
    <property type="entry name" value="TonB_C"/>
</dbReference>
<feature type="domain" description="TonB C-terminal" evidence="6">
    <location>
        <begin position="52"/>
        <end position="144"/>
    </location>
</feature>
<dbReference type="InterPro" id="IPR006260">
    <property type="entry name" value="TonB/TolA_C"/>
</dbReference>
<feature type="chain" id="PRO_5037316359" evidence="5">
    <location>
        <begin position="24"/>
        <end position="144"/>
    </location>
</feature>
<keyword evidence="2" id="KW-0812">Transmembrane</keyword>
<dbReference type="GO" id="GO:0016020">
    <property type="term" value="C:membrane"/>
    <property type="evidence" value="ECO:0007669"/>
    <property type="project" value="UniProtKB-SubCell"/>
</dbReference>
<evidence type="ECO:0000313" key="7">
    <source>
        <dbReference type="EMBL" id="MCA9726838.1"/>
    </source>
</evidence>
<dbReference type="PROSITE" id="PS52015">
    <property type="entry name" value="TONB_CTD"/>
    <property type="match status" value="1"/>
</dbReference>
<gene>
    <name evidence="7" type="ORF">KC729_04085</name>
</gene>
<evidence type="ECO:0000256" key="3">
    <source>
        <dbReference type="ARBA" id="ARBA00022989"/>
    </source>
</evidence>
<keyword evidence="5" id="KW-0732">Signal</keyword>
<comment type="caution">
    <text evidence="7">The sequence shown here is derived from an EMBL/GenBank/DDBJ whole genome shotgun (WGS) entry which is preliminary data.</text>
</comment>
<accession>A0A956RN88</accession>
<evidence type="ECO:0000313" key="8">
    <source>
        <dbReference type="Proteomes" id="UP000697710"/>
    </source>
</evidence>